<evidence type="ECO:0000256" key="2">
    <source>
        <dbReference type="SAM" id="SignalP"/>
    </source>
</evidence>
<feature type="compositionally biased region" description="Polar residues" evidence="1">
    <location>
        <begin position="37"/>
        <end position="64"/>
    </location>
</feature>
<evidence type="ECO:0000313" key="3">
    <source>
        <dbReference type="EMBL" id="EAU32750.1"/>
    </source>
</evidence>
<gene>
    <name evidence="3" type="ORF">ATEG_07366</name>
</gene>
<dbReference type="RefSeq" id="XP_001210052.1">
    <property type="nucleotide sequence ID" value="XM_001210052.1"/>
</dbReference>
<dbReference type="HOGENOM" id="CLU_1895754_0_0_1"/>
<organism evidence="3 4">
    <name type="scientific">Aspergillus terreus (strain NIH 2624 / FGSC A1156)</name>
    <dbReference type="NCBI Taxonomy" id="341663"/>
    <lineage>
        <taxon>Eukaryota</taxon>
        <taxon>Fungi</taxon>
        <taxon>Dikarya</taxon>
        <taxon>Ascomycota</taxon>
        <taxon>Pezizomycotina</taxon>
        <taxon>Eurotiomycetes</taxon>
        <taxon>Eurotiomycetidae</taxon>
        <taxon>Eurotiales</taxon>
        <taxon>Aspergillaceae</taxon>
        <taxon>Aspergillus</taxon>
        <taxon>Aspergillus subgen. Circumdati</taxon>
    </lineage>
</organism>
<dbReference type="Proteomes" id="UP000007963">
    <property type="component" value="Unassembled WGS sequence"/>
</dbReference>
<evidence type="ECO:0000256" key="1">
    <source>
        <dbReference type="SAM" id="MobiDB-lite"/>
    </source>
</evidence>
<keyword evidence="2" id="KW-0732">Signal</keyword>
<name>Q0CG26_ASPTN</name>
<evidence type="ECO:0000313" key="4">
    <source>
        <dbReference type="Proteomes" id="UP000007963"/>
    </source>
</evidence>
<sequence>MRIPIALQFGLLVLVTAVLGLVVLSIATISGPGTRGNGQSQSDRFQPGTAGSQLQNDLDSTTHPGGSAALLPRQYIHHQLGQGHHRPTIRPGHPRILEHLPSRDLFAKRGPRTGQSAECHERHHPDHHAPLHGL</sequence>
<feature type="signal peptide" evidence="2">
    <location>
        <begin position="1"/>
        <end position="20"/>
    </location>
</feature>
<dbReference type="EMBL" id="CH476603">
    <property type="protein sequence ID" value="EAU32750.1"/>
    <property type="molecule type" value="Genomic_DNA"/>
</dbReference>
<proteinExistence type="predicted"/>
<accession>Q0CG26</accession>
<dbReference type="AlphaFoldDB" id="Q0CG26"/>
<dbReference type="VEuPathDB" id="FungiDB:ATEG_07366"/>
<protein>
    <recommendedName>
        <fullName evidence="5">Secreted protein</fullName>
    </recommendedName>
</protein>
<evidence type="ECO:0008006" key="5">
    <source>
        <dbReference type="Google" id="ProtNLM"/>
    </source>
</evidence>
<feature type="compositionally biased region" description="Basic and acidic residues" evidence="1">
    <location>
        <begin position="95"/>
        <end position="107"/>
    </location>
</feature>
<feature type="region of interest" description="Disordered" evidence="1">
    <location>
        <begin position="30"/>
        <end position="134"/>
    </location>
</feature>
<dbReference type="GeneID" id="4319089"/>
<feature type="chain" id="PRO_5004170231" description="Secreted protein" evidence="2">
    <location>
        <begin position="21"/>
        <end position="134"/>
    </location>
</feature>
<reference evidence="4" key="1">
    <citation type="submission" date="2005-09" db="EMBL/GenBank/DDBJ databases">
        <title>Annotation of the Aspergillus terreus NIH2624 genome.</title>
        <authorList>
            <person name="Birren B.W."/>
            <person name="Lander E.S."/>
            <person name="Galagan J.E."/>
            <person name="Nusbaum C."/>
            <person name="Devon K."/>
            <person name="Henn M."/>
            <person name="Ma L.-J."/>
            <person name="Jaffe D.B."/>
            <person name="Butler J."/>
            <person name="Alvarez P."/>
            <person name="Gnerre S."/>
            <person name="Grabherr M."/>
            <person name="Kleber M."/>
            <person name="Mauceli E.W."/>
            <person name="Brockman W."/>
            <person name="Rounsley S."/>
            <person name="Young S.K."/>
            <person name="LaButti K."/>
            <person name="Pushparaj V."/>
            <person name="DeCaprio D."/>
            <person name="Crawford M."/>
            <person name="Koehrsen M."/>
            <person name="Engels R."/>
            <person name="Montgomery P."/>
            <person name="Pearson M."/>
            <person name="Howarth C."/>
            <person name="Larson L."/>
            <person name="Luoma S."/>
            <person name="White J."/>
            <person name="Alvarado L."/>
            <person name="Kodira C.D."/>
            <person name="Zeng Q."/>
            <person name="Oleary S."/>
            <person name="Yandava C."/>
            <person name="Denning D.W."/>
            <person name="Nierman W.C."/>
            <person name="Milne T."/>
            <person name="Madden K."/>
        </authorList>
    </citation>
    <scope>NUCLEOTIDE SEQUENCE [LARGE SCALE GENOMIC DNA]</scope>
    <source>
        <strain evidence="4">NIH 2624 / FGSC A1156</strain>
    </source>
</reference>
<feature type="compositionally biased region" description="Basic and acidic residues" evidence="1">
    <location>
        <begin position="118"/>
        <end position="134"/>
    </location>
</feature>